<feature type="non-terminal residue" evidence="10">
    <location>
        <position position="1"/>
    </location>
</feature>
<evidence type="ECO:0000256" key="5">
    <source>
        <dbReference type="ARBA" id="ARBA00023077"/>
    </source>
</evidence>
<gene>
    <name evidence="10" type="ORF">MNBD_IGNAVI01-109</name>
</gene>
<feature type="domain" description="TonB-dependent receptor-like beta-barrel" evidence="9">
    <location>
        <begin position="160"/>
        <end position="636"/>
    </location>
</feature>
<dbReference type="PANTHER" id="PTHR30069">
    <property type="entry name" value="TONB-DEPENDENT OUTER MEMBRANE RECEPTOR"/>
    <property type="match status" value="1"/>
</dbReference>
<proteinExistence type="predicted"/>
<evidence type="ECO:0000256" key="1">
    <source>
        <dbReference type="ARBA" id="ARBA00004571"/>
    </source>
</evidence>
<keyword evidence="6" id="KW-0472">Membrane</keyword>
<dbReference type="GO" id="GO:0009279">
    <property type="term" value="C:cell outer membrane"/>
    <property type="evidence" value="ECO:0007669"/>
    <property type="project" value="UniProtKB-SubCell"/>
</dbReference>
<dbReference type="AlphaFoldDB" id="A0A3B1CH06"/>
<dbReference type="GO" id="GO:0015344">
    <property type="term" value="F:siderophore uptake transmembrane transporter activity"/>
    <property type="evidence" value="ECO:0007669"/>
    <property type="project" value="TreeGrafter"/>
</dbReference>
<evidence type="ECO:0000256" key="4">
    <source>
        <dbReference type="ARBA" id="ARBA00022729"/>
    </source>
</evidence>
<dbReference type="InterPro" id="IPR036942">
    <property type="entry name" value="Beta-barrel_TonB_sf"/>
</dbReference>
<keyword evidence="8" id="KW-0998">Cell outer membrane</keyword>
<protein>
    <submittedName>
        <fullName evidence="10">TonB-dependent receptor</fullName>
    </submittedName>
</protein>
<keyword evidence="3" id="KW-0812">Transmembrane</keyword>
<dbReference type="Pfam" id="PF00593">
    <property type="entry name" value="TonB_dep_Rec_b-barrel"/>
    <property type="match status" value="1"/>
</dbReference>
<evidence type="ECO:0000313" key="10">
    <source>
        <dbReference type="EMBL" id="VAX25861.1"/>
    </source>
</evidence>
<reference evidence="10" key="1">
    <citation type="submission" date="2018-06" db="EMBL/GenBank/DDBJ databases">
        <authorList>
            <person name="Zhirakovskaya E."/>
        </authorList>
    </citation>
    <scope>NUCLEOTIDE SEQUENCE</scope>
</reference>
<keyword evidence="2" id="KW-0813">Transport</keyword>
<evidence type="ECO:0000256" key="7">
    <source>
        <dbReference type="ARBA" id="ARBA00023170"/>
    </source>
</evidence>
<dbReference type="SUPFAM" id="SSF56935">
    <property type="entry name" value="Porins"/>
    <property type="match status" value="1"/>
</dbReference>
<accession>A0A3B1CH06</accession>
<name>A0A3B1CH06_9ZZZZ</name>
<dbReference type="InterPro" id="IPR039426">
    <property type="entry name" value="TonB-dep_rcpt-like"/>
</dbReference>
<keyword evidence="4" id="KW-0732">Signal</keyword>
<keyword evidence="5" id="KW-0798">TonB box</keyword>
<evidence type="ECO:0000256" key="2">
    <source>
        <dbReference type="ARBA" id="ARBA00022448"/>
    </source>
</evidence>
<sequence>GQAQSGIVNVTTKSGSPKYTIYGDALSSSYTDPYGYNLYTLAVGGPIIPGNKDITFFLSGERGWYQDGEPVSNGITFNSIGYHSDIKENNTDAVWRFSGRTYFNLGAGFNLQVGGNYNDWNSRLFNYDYAKNNSVHNAKRLKDNLSISTKLSQNIGSSSFWNLIIGYQRYSQEEGDGVFFDNVEAYGDTVYNKYIPRQADQAGLARDADGIFNAEGWVDDYYRKIDNSKFTGDFNFTSQVGEHLFEAGFGGTYGTQRYYSMSPVSLAKNNAGYWSNDTTYIPAKTREERYTRENPTRYGFDLYGEKFDDKSAPILAPQHPILGYAYVQDRFELEDIVLNLGLRFDYFDSQANIIKDPENPFNGGSDPTDFDPGDFKKKPTEFHVSPRIGLGFPVTESTVFHAQYGKFVQEPRLIDLYPFQRRLDILINDSMFRLATGYIESEITTSYEVGFRQVLGTVAAINITAFYKNTQGLANQGVQNYYKEVGGERFQYYTPTNQDFGTIKGFAFSLDVARVSYVSLSLDYTFSISEGTGSSTNSSYVAAFRNENGEVPKVIAPLDFDQRHTGILIIDFYVPKGDLGWAEMIGANFLISFASGRPFTPLETQNLLDNFTNWGNTKGYVNSSYGPGTFRVDFKMEKSFSLGKSTLITPYVWIENLFNNLNEVQVWRSTGSAYTTDYLSTENGKILSAQNGNKWTEDYKSLERDPANFGTPRLIRLGLKVNFTSL</sequence>
<dbReference type="PANTHER" id="PTHR30069:SF29">
    <property type="entry name" value="HEMOGLOBIN AND HEMOGLOBIN-HAPTOGLOBIN-BINDING PROTEIN 1-RELATED"/>
    <property type="match status" value="1"/>
</dbReference>
<evidence type="ECO:0000256" key="3">
    <source>
        <dbReference type="ARBA" id="ARBA00022692"/>
    </source>
</evidence>
<dbReference type="GO" id="GO:0044718">
    <property type="term" value="P:siderophore transmembrane transport"/>
    <property type="evidence" value="ECO:0007669"/>
    <property type="project" value="TreeGrafter"/>
</dbReference>
<organism evidence="10">
    <name type="scientific">hydrothermal vent metagenome</name>
    <dbReference type="NCBI Taxonomy" id="652676"/>
    <lineage>
        <taxon>unclassified sequences</taxon>
        <taxon>metagenomes</taxon>
        <taxon>ecological metagenomes</taxon>
    </lineage>
</organism>
<keyword evidence="7 10" id="KW-0675">Receptor</keyword>
<evidence type="ECO:0000256" key="8">
    <source>
        <dbReference type="ARBA" id="ARBA00023237"/>
    </source>
</evidence>
<dbReference type="EMBL" id="UOGD01000313">
    <property type="protein sequence ID" value="VAX25861.1"/>
    <property type="molecule type" value="Genomic_DNA"/>
</dbReference>
<evidence type="ECO:0000259" key="9">
    <source>
        <dbReference type="Pfam" id="PF00593"/>
    </source>
</evidence>
<dbReference type="InterPro" id="IPR000531">
    <property type="entry name" value="Beta-barrel_TonB"/>
</dbReference>
<evidence type="ECO:0000256" key="6">
    <source>
        <dbReference type="ARBA" id="ARBA00023136"/>
    </source>
</evidence>
<comment type="subcellular location">
    <subcellularLocation>
        <location evidence="1">Cell outer membrane</location>
        <topology evidence="1">Multi-pass membrane protein</topology>
    </subcellularLocation>
</comment>
<dbReference type="Gene3D" id="2.40.170.20">
    <property type="entry name" value="TonB-dependent receptor, beta-barrel domain"/>
    <property type="match status" value="1"/>
</dbReference>